<reference evidence="4 5" key="1">
    <citation type="submission" date="2017-05" db="EMBL/GenBank/DDBJ databases">
        <title>The Genome Sequence of Enterococcus sp. 10A9_DIV0425.</title>
        <authorList>
            <consortium name="The Broad Institute Genomics Platform"/>
            <consortium name="The Broad Institute Genomic Center for Infectious Diseases"/>
            <person name="Earl A."/>
            <person name="Manson A."/>
            <person name="Schwartman J."/>
            <person name="Gilmore M."/>
            <person name="Abouelleil A."/>
            <person name="Cao P."/>
            <person name="Chapman S."/>
            <person name="Cusick C."/>
            <person name="Shea T."/>
            <person name="Young S."/>
            <person name="Neafsey D."/>
            <person name="Nusbaum C."/>
            <person name="Birren B."/>
        </authorList>
    </citation>
    <scope>NUCLEOTIDE SEQUENCE [LARGE SCALE GENOMIC DNA]</scope>
    <source>
        <strain evidence="4 5">10A9_DIV0425</strain>
    </source>
</reference>
<comment type="caution">
    <text evidence="4">The sequence shown here is derived from an EMBL/GenBank/DDBJ whole genome shotgun (WGS) entry which is preliminary data.</text>
</comment>
<evidence type="ECO:0000256" key="1">
    <source>
        <dbReference type="SAM" id="Phobius"/>
    </source>
</evidence>
<name>A0A242JZZ3_9ENTE</name>
<evidence type="ECO:0000259" key="3">
    <source>
        <dbReference type="Pfam" id="PF11797"/>
    </source>
</evidence>
<dbReference type="Pfam" id="PF06030">
    <property type="entry name" value="WxLIP_PGBD"/>
    <property type="match status" value="1"/>
</dbReference>
<evidence type="ECO:0000313" key="5">
    <source>
        <dbReference type="Proteomes" id="UP000194933"/>
    </source>
</evidence>
<proteinExistence type="predicted"/>
<dbReference type="RefSeq" id="WP_086284121.1">
    <property type="nucleotide sequence ID" value="NZ_NGMO01000002.1"/>
</dbReference>
<dbReference type="STRING" id="1987383.A5844_000916"/>
<feature type="domain" description="WxL Interacting Protein peptidoglycan binding" evidence="2">
    <location>
        <begin position="36"/>
        <end position="154"/>
    </location>
</feature>
<accession>A0A242JZZ3</accession>
<dbReference type="AlphaFoldDB" id="A0A242JZZ3"/>
<keyword evidence="1" id="KW-1133">Transmembrane helix</keyword>
<organism evidence="4 5">
    <name type="scientific">Candidatus Enterococcus wittei</name>
    <dbReference type="NCBI Taxonomy" id="1987383"/>
    <lineage>
        <taxon>Bacteria</taxon>
        <taxon>Bacillati</taxon>
        <taxon>Bacillota</taxon>
        <taxon>Bacilli</taxon>
        <taxon>Lactobacillales</taxon>
        <taxon>Enterococcaceae</taxon>
        <taxon>Enterococcus</taxon>
    </lineage>
</organism>
<evidence type="ECO:0000259" key="2">
    <source>
        <dbReference type="Pfam" id="PF06030"/>
    </source>
</evidence>
<keyword evidence="1" id="KW-0812">Transmembrane</keyword>
<dbReference type="EMBL" id="NGMO01000002">
    <property type="protein sequence ID" value="OTP10782.1"/>
    <property type="molecule type" value="Genomic_DNA"/>
</dbReference>
<protein>
    <submittedName>
        <fullName evidence="4">Uncharacterized protein</fullName>
    </submittedName>
</protein>
<keyword evidence="1" id="KW-0472">Membrane</keyword>
<feature type="transmembrane region" description="Helical" evidence="1">
    <location>
        <begin position="306"/>
        <end position="327"/>
    </location>
</feature>
<sequence length="339" mass="37824">MNLKTICLTGIALFLVLPSLIIGKEVEAEENDSVGFSVSPIFNEAQNKESNFFDLTVVPDSVQEIGVIITNQSTEESSYEIQIAQASTNKNGVIDYSNMKGTLAKTVPFIISEQASFEVSVKVPAGESKTVPIKINIPKNSFTGEVLGGINVTKDLPEKKASQITNQFSYVIGLRMREREENPERNLVAGDISPTVVFGGTGIEWPITNDRSVSMGKLQVDSVLKREGKEVAKETYTDREIAPDSVYPYSLKVDKKDYVPGKYELNVVISDVQGNRWEFNEAFELSEKEVKAVSEAAIQPQEDSSYLLWVLIIIFIVIILLLLIYIIMMKRRNKKQIEE</sequence>
<dbReference type="InterPro" id="IPR010317">
    <property type="entry name" value="WxLIP_PGBD"/>
</dbReference>
<gene>
    <name evidence="4" type="ORF">A5844_000916</name>
</gene>
<keyword evidence="5" id="KW-1185">Reference proteome</keyword>
<dbReference type="InterPro" id="IPR021759">
    <property type="entry name" value="WxLIP_HBD"/>
</dbReference>
<evidence type="ECO:0000313" key="4">
    <source>
        <dbReference type="EMBL" id="OTP10782.1"/>
    </source>
</evidence>
<feature type="domain" description="WxL Interacting Protein host binding" evidence="3">
    <location>
        <begin position="160"/>
        <end position="293"/>
    </location>
</feature>
<dbReference type="Pfam" id="PF11797">
    <property type="entry name" value="WxLIP_HBD"/>
    <property type="match status" value="1"/>
</dbReference>
<dbReference type="Proteomes" id="UP000194933">
    <property type="component" value="Unassembled WGS sequence"/>
</dbReference>